<dbReference type="GO" id="GO:0005737">
    <property type="term" value="C:cytoplasm"/>
    <property type="evidence" value="ECO:0007669"/>
    <property type="project" value="TreeGrafter"/>
</dbReference>
<dbReference type="InterPro" id="IPR013216">
    <property type="entry name" value="Methyltransf_11"/>
</dbReference>
<dbReference type="GO" id="GO:0008757">
    <property type="term" value="F:S-adenosylmethionine-dependent methyltransferase activity"/>
    <property type="evidence" value="ECO:0007669"/>
    <property type="project" value="InterPro"/>
</dbReference>
<feature type="compositionally biased region" description="Basic and acidic residues" evidence="3">
    <location>
        <begin position="211"/>
        <end position="225"/>
    </location>
</feature>
<feature type="region of interest" description="Disordered" evidence="3">
    <location>
        <begin position="209"/>
        <end position="230"/>
    </location>
</feature>
<dbReference type="Proteomes" id="UP000053477">
    <property type="component" value="Unassembled WGS sequence"/>
</dbReference>
<reference evidence="5 6" key="1">
    <citation type="submission" date="2015-04" db="EMBL/GenBank/DDBJ databases">
        <title>Complete genome sequence of Schizopora paradoxa KUC8140, a cosmopolitan wood degrader in East Asia.</title>
        <authorList>
            <consortium name="DOE Joint Genome Institute"/>
            <person name="Min B."/>
            <person name="Park H."/>
            <person name="Jang Y."/>
            <person name="Kim J.-J."/>
            <person name="Kim K.H."/>
            <person name="Pangilinan J."/>
            <person name="Lipzen A."/>
            <person name="Riley R."/>
            <person name="Grigoriev I.V."/>
            <person name="Spatafora J.W."/>
            <person name="Choi I.-G."/>
        </authorList>
    </citation>
    <scope>NUCLEOTIDE SEQUENCE [LARGE SCALE GENOMIC DNA]</scope>
    <source>
        <strain evidence="5 6">KUC8140</strain>
    </source>
</reference>
<dbReference type="EMBL" id="KQ085893">
    <property type="protein sequence ID" value="KLO18633.1"/>
    <property type="molecule type" value="Genomic_DNA"/>
</dbReference>
<dbReference type="PANTHER" id="PTHR13069">
    <property type="entry name" value="ALKYLATED DNA REPAIR PROTEIN ALKB HOMOLOG 8"/>
    <property type="match status" value="1"/>
</dbReference>
<name>A0A0H2SA99_9AGAM</name>
<dbReference type="InParanoid" id="A0A0H2SA99"/>
<dbReference type="CDD" id="cd02440">
    <property type="entry name" value="AdoMet_MTases"/>
    <property type="match status" value="1"/>
</dbReference>
<dbReference type="SUPFAM" id="SSF53335">
    <property type="entry name" value="S-adenosyl-L-methionine-dependent methyltransferases"/>
    <property type="match status" value="1"/>
</dbReference>
<dbReference type="GO" id="GO:0030488">
    <property type="term" value="P:tRNA methylation"/>
    <property type="evidence" value="ECO:0007669"/>
    <property type="project" value="TreeGrafter"/>
</dbReference>
<dbReference type="GO" id="GO:0106335">
    <property type="term" value="F:tRNA (5-carboxymethyluridine(34)-5-O)-methyltransferase activity"/>
    <property type="evidence" value="ECO:0007669"/>
    <property type="project" value="TreeGrafter"/>
</dbReference>
<sequence length="304" mass="34116">MSAKPVTLVSDTSSHENASQLEQEHVHDVYDHIAPHFSQTRYKPWPIVSAFLASIPSGWVGLDSGTGNGKYLPLPLDRPGESWTIGLDRSSNLLNFAKSAGGKSREVVLGDAMDCCWRSGAFDYAISIATIHHFSTPERRKWAIQALLRCLSPDHGRALIYVWATRQDELSKRSIPRASPPAHDELPYKVPRSIGKDVFVPWKLTPGAPRGDSKYHQNVNGKDEISSTASQQTRRTDFDRYYHMFDEGELRLLVKEAAADLGIGERAKANETLSGTAKSGTFLEFVQDDWERSNFYIELRLWTI</sequence>
<evidence type="ECO:0000313" key="6">
    <source>
        <dbReference type="Proteomes" id="UP000053477"/>
    </source>
</evidence>
<accession>A0A0H2SA99</accession>
<dbReference type="Pfam" id="PF08241">
    <property type="entry name" value="Methyltransf_11"/>
    <property type="match status" value="1"/>
</dbReference>
<keyword evidence="2 5" id="KW-0808">Transferase</keyword>
<feature type="compositionally biased region" description="Polar residues" evidence="3">
    <location>
        <begin position="9"/>
        <end position="20"/>
    </location>
</feature>
<evidence type="ECO:0000259" key="4">
    <source>
        <dbReference type="Pfam" id="PF08241"/>
    </source>
</evidence>
<evidence type="ECO:0000313" key="5">
    <source>
        <dbReference type="EMBL" id="KLO18633.1"/>
    </source>
</evidence>
<feature type="region of interest" description="Disordered" evidence="3">
    <location>
        <begin position="1"/>
        <end position="20"/>
    </location>
</feature>
<dbReference type="FunCoup" id="A0A0H2SA99">
    <property type="interactions" value="400"/>
</dbReference>
<dbReference type="GO" id="GO:0000049">
    <property type="term" value="F:tRNA binding"/>
    <property type="evidence" value="ECO:0007669"/>
    <property type="project" value="TreeGrafter"/>
</dbReference>
<dbReference type="Gene3D" id="3.40.50.150">
    <property type="entry name" value="Vaccinia Virus protein VP39"/>
    <property type="match status" value="1"/>
</dbReference>
<gene>
    <name evidence="5" type="ORF">SCHPADRAFT_819544</name>
</gene>
<keyword evidence="6" id="KW-1185">Reference proteome</keyword>
<evidence type="ECO:0000256" key="3">
    <source>
        <dbReference type="SAM" id="MobiDB-lite"/>
    </source>
</evidence>
<evidence type="ECO:0000256" key="1">
    <source>
        <dbReference type="ARBA" id="ARBA00022603"/>
    </source>
</evidence>
<dbReference type="InterPro" id="IPR029063">
    <property type="entry name" value="SAM-dependent_MTases_sf"/>
</dbReference>
<organism evidence="5 6">
    <name type="scientific">Schizopora paradoxa</name>
    <dbReference type="NCBI Taxonomy" id="27342"/>
    <lineage>
        <taxon>Eukaryota</taxon>
        <taxon>Fungi</taxon>
        <taxon>Dikarya</taxon>
        <taxon>Basidiomycota</taxon>
        <taxon>Agaricomycotina</taxon>
        <taxon>Agaricomycetes</taxon>
        <taxon>Hymenochaetales</taxon>
        <taxon>Schizoporaceae</taxon>
        <taxon>Schizopora</taxon>
    </lineage>
</organism>
<evidence type="ECO:0000256" key="2">
    <source>
        <dbReference type="ARBA" id="ARBA00022679"/>
    </source>
</evidence>
<proteinExistence type="predicted"/>
<dbReference type="GO" id="GO:0005634">
    <property type="term" value="C:nucleus"/>
    <property type="evidence" value="ECO:0007669"/>
    <property type="project" value="TreeGrafter"/>
</dbReference>
<keyword evidence="1 5" id="KW-0489">Methyltransferase</keyword>
<protein>
    <submittedName>
        <fullName evidence="5">S-adenosyl-L-methionine-dependent methyltransferase</fullName>
    </submittedName>
</protein>
<feature type="domain" description="Methyltransferase type 11" evidence="4">
    <location>
        <begin position="62"/>
        <end position="154"/>
    </location>
</feature>
<dbReference type="GO" id="GO:0002098">
    <property type="term" value="P:tRNA wobble uridine modification"/>
    <property type="evidence" value="ECO:0007669"/>
    <property type="project" value="TreeGrafter"/>
</dbReference>
<dbReference type="STRING" id="27342.A0A0H2SA99"/>
<dbReference type="PANTHER" id="PTHR13069:SF21">
    <property type="entry name" value="ALKYLATED DNA REPAIR PROTEIN ALKB HOMOLOG 8"/>
    <property type="match status" value="1"/>
</dbReference>
<dbReference type="OrthoDB" id="271595at2759"/>
<dbReference type="AlphaFoldDB" id="A0A0H2SA99"/>
<dbReference type="InterPro" id="IPR051422">
    <property type="entry name" value="AlkB_tRNA_MeTrf/Diox"/>
</dbReference>